<comment type="caution">
    <text evidence="1">The sequence shown here is derived from an EMBL/GenBank/DDBJ whole genome shotgun (WGS) entry which is preliminary data.</text>
</comment>
<sequence length="254" mass="27343">MSSEVEETAKAVREVAGTTGKLVDAARGAGGFLDRIFGNGLEDTVALHWSDRVKARRIEASIYDWERLVILAHKTNERLRARGITNTRVVPAKVALPLLEYATVEHDEDLQNLWANLLATGLDAGADEIHRKFVTTLGEMTGADASVFQTLLLESADPRMQRETPDGGKTWGPGTDGTYSHDAVPIISLNRLGLIAPAWVKIDLYKPGGHDDRCGDFGPTRDDVTLPGGLESVVITDFGKAFAIAVGLGANEPA</sequence>
<dbReference type="EMBL" id="QDFR01000013">
    <property type="protein sequence ID" value="PVE50199.1"/>
    <property type="molecule type" value="Genomic_DNA"/>
</dbReference>
<evidence type="ECO:0000313" key="1">
    <source>
        <dbReference type="EMBL" id="PVE50199.1"/>
    </source>
</evidence>
<dbReference type="Proteomes" id="UP000244335">
    <property type="component" value="Unassembled WGS sequence"/>
</dbReference>
<dbReference type="RefSeq" id="WP_112360475.1">
    <property type="nucleotide sequence ID" value="NZ_QDFR01000013.1"/>
</dbReference>
<organism evidence="1 2">
    <name type="scientific">Rhizobium rhizogenes</name>
    <name type="common">Agrobacterium rhizogenes</name>
    <dbReference type="NCBI Taxonomy" id="359"/>
    <lineage>
        <taxon>Bacteria</taxon>
        <taxon>Pseudomonadati</taxon>
        <taxon>Pseudomonadota</taxon>
        <taxon>Alphaproteobacteria</taxon>
        <taxon>Hyphomicrobiales</taxon>
        <taxon>Rhizobiaceae</taxon>
        <taxon>Rhizobium/Agrobacterium group</taxon>
        <taxon>Rhizobium</taxon>
    </lineage>
</organism>
<evidence type="ECO:0008006" key="3">
    <source>
        <dbReference type="Google" id="ProtNLM"/>
    </source>
</evidence>
<dbReference type="AlphaFoldDB" id="A0AA92H781"/>
<accession>A0AA92H781</accession>
<evidence type="ECO:0000313" key="2">
    <source>
        <dbReference type="Proteomes" id="UP000244335"/>
    </source>
</evidence>
<name>A0AA92H781_RHIRH</name>
<dbReference type="Pfam" id="PF14337">
    <property type="entry name" value="Abi_alpha"/>
    <property type="match status" value="1"/>
</dbReference>
<reference evidence="1 2" key="1">
    <citation type="submission" date="2018-04" db="EMBL/GenBank/DDBJ databases">
        <authorList>
            <person name="Hagen T."/>
        </authorList>
    </citation>
    <scope>NUCLEOTIDE SEQUENCE [LARGE SCALE GENOMIC DNA]</scope>
    <source>
        <strain evidence="1 2">TPD7009</strain>
    </source>
</reference>
<proteinExistence type="predicted"/>
<gene>
    <name evidence="1" type="ORF">DC430_22780</name>
</gene>
<protein>
    <recommendedName>
        <fullName evidence="3">DUF4393 domain-containing protein</fullName>
    </recommendedName>
</protein>
<dbReference type="InterPro" id="IPR025506">
    <property type="entry name" value="Abi_alpha"/>
</dbReference>